<dbReference type="Proteomes" id="UP000311713">
    <property type="component" value="Unassembled WGS sequence"/>
</dbReference>
<accession>A0A5C4VCL1</accession>
<dbReference type="InterPro" id="IPR012467">
    <property type="entry name" value="DUF1684"/>
</dbReference>
<dbReference type="Pfam" id="PF07920">
    <property type="entry name" value="DUF1684"/>
    <property type="match status" value="1"/>
</dbReference>
<dbReference type="RefSeq" id="WP_139640861.1">
    <property type="nucleotide sequence ID" value="NZ_BAAAZS010000006.1"/>
</dbReference>
<dbReference type="EMBL" id="VDGT01000002">
    <property type="protein sequence ID" value="TNM33603.1"/>
    <property type="molecule type" value="Genomic_DNA"/>
</dbReference>
<organism evidence="1 2">
    <name type="scientific">Streptomyces sedi</name>
    <dbReference type="NCBI Taxonomy" id="555059"/>
    <lineage>
        <taxon>Bacteria</taxon>
        <taxon>Bacillati</taxon>
        <taxon>Actinomycetota</taxon>
        <taxon>Actinomycetes</taxon>
        <taxon>Kitasatosporales</taxon>
        <taxon>Streptomycetaceae</taxon>
        <taxon>Streptomyces</taxon>
    </lineage>
</organism>
<dbReference type="PANTHER" id="PTHR41913">
    <property type="entry name" value="DUF1684 DOMAIN-CONTAINING PROTEIN"/>
    <property type="match status" value="1"/>
</dbReference>
<dbReference type="PANTHER" id="PTHR41913:SF1">
    <property type="entry name" value="DUF1684 DOMAIN-CONTAINING PROTEIN"/>
    <property type="match status" value="1"/>
</dbReference>
<keyword evidence="2" id="KW-1185">Reference proteome</keyword>
<comment type="caution">
    <text evidence="1">The sequence shown here is derived from an EMBL/GenBank/DDBJ whole genome shotgun (WGS) entry which is preliminary data.</text>
</comment>
<protein>
    <submittedName>
        <fullName evidence="1">DUF1684 domain-containing protein</fullName>
    </submittedName>
</protein>
<gene>
    <name evidence="1" type="ORF">FH715_04450</name>
</gene>
<evidence type="ECO:0000313" key="1">
    <source>
        <dbReference type="EMBL" id="TNM33603.1"/>
    </source>
</evidence>
<dbReference type="AlphaFoldDB" id="A0A5C4VCL1"/>
<evidence type="ECO:0000313" key="2">
    <source>
        <dbReference type="Proteomes" id="UP000311713"/>
    </source>
</evidence>
<dbReference type="OrthoDB" id="5493262at2"/>
<reference evidence="1 2" key="1">
    <citation type="submission" date="2019-06" db="EMBL/GenBank/DDBJ databases">
        <title>Draft genome of Streptomyces sedi sp. JCM16909.</title>
        <authorList>
            <person name="Klykleung N."/>
            <person name="Tanasupawat S."/>
            <person name="Kudo T."/>
            <person name="Yuki M."/>
            <person name="Ohkuma M."/>
        </authorList>
    </citation>
    <scope>NUCLEOTIDE SEQUENCE [LARGE SCALE GENOMIC DNA]</scope>
    <source>
        <strain evidence="1 2">JCM 16909</strain>
    </source>
</reference>
<name>A0A5C4VCL1_9ACTN</name>
<sequence length="280" mass="29912">MGQRQSPEEAPGAHDREAFEAAWRRWREEREAAVAAPDGFLAITGLHWLGPEPIRPAGAPGAWWSTEAEGVLVELAAGEELRVAGRRVTGRHAFGRIDAGSPLHAEYPGGVVELARRGERYLLRPRRPDHPPLLTYAGTPTHAPDPAWVLPGRFLPFAEPRPVTVDAVVPGLEHVFEAPGQVEFALAGDRRRLTAFNGRTAGTLLLLFADATSGVTTSGPGRTLALGPPAADGRLAVDLNRATNPPCAYTDHATCPLPPPENRLPVAVEAGELLPPRAAD</sequence>
<proteinExistence type="predicted"/>